<comment type="caution">
    <text evidence="2">The sequence shown here is derived from an EMBL/GenBank/DDBJ whole genome shotgun (WGS) entry which is preliminary data.</text>
</comment>
<dbReference type="Proteomes" id="UP000663882">
    <property type="component" value="Unassembled WGS sequence"/>
</dbReference>
<evidence type="ECO:0000313" key="2">
    <source>
        <dbReference type="EMBL" id="CAF1096884.1"/>
    </source>
</evidence>
<evidence type="ECO:0000313" key="3">
    <source>
        <dbReference type="Proteomes" id="UP000663882"/>
    </source>
</evidence>
<feature type="region of interest" description="Disordered" evidence="1">
    <location>
        <begin position="65"/>
        <end position="113"/>
    </location>
</feature>
<evidence type="ECO:0000256" key="1">
    <source>
        <dbReference type="SAM" id="MobiDB-lite"/>
    </source>
</evidence>
<gene>
    <name evidence="2" type="ORF">RFH988_LOCUS19102</name>
</gene>
<organism evidence="2 3">
    <name type="scientific">Rotaria sordida</name>
    <dbReference type="NCBI Taxonomy" id="392033"/>
    <lineage>
        <taxon>Eukaryota</taxon>
        <taxon>Metazoa</taxon>
        <taxon>Spiralia</taxon>
        <taxon>Gnathifera</taxon>
        <taxon>Rotifera</taxon>
        <taxon>Eurotatoria</taxon>
        <taxon>Bdelloidea</taxon>
        <taxon>Philodinida</taxon>
        <taxon>Philodinidae</taxon>
        <taxon>Rotaria</taxon>
    </lineage>
</organism>
<proteinExistence type="predicted"/>
<feature type="compositionally biased region" description="Polar residues" evidence="1">
    <location>
        <begin position="78"/>
        <end position="113"/>
    </location>
</feature>
<accession>A0A814NV66</accession>
<feature type="compositionally biased region" description="Basic residues" evidence="1">
    <location>
        <begin position="68"/>
        <end position="77"/>
    </location>
</feature>
<protein>
    <submittedName>
        <fullName evidence="2">Uncharacterized protein</fullName>
    </submittedName>
</protein>
<name>A0A814NV66_9BILA</name>
<dbReference type="OrthoDB" id="10062041at2759"/>
<reference evidence="2" key="1">
    <citation type="submission" date="2021-02" db="EMBL/GenBank/DDBJ databases">
        <authorList>
            <person name="Nowell W R."/>
        </authorList>
    </citation>
    <scope>NUCLEOTIDE SEQUENCE</scope>
</reference>
<sequence>MSGVFSSVVNFTTEQFLKRAGKLSVLTDIQNQSESGDDNTFTVKPGCRSNIRYLYQLLSQKHEEHLKKITHKSKGNKRSQLSQNNDTTTNLSQDPSETSPTSATHQQYTGTLG</sequence>
<dbReference type="AlphaFoldDB" id="A0A814NV66"/>
<dbReference type="EMBL" id="CAJNOO010001104">
    <property type="protein sequence ID" value="CAF1096884.1"/>
    <property type="molecule type" value="Genomic_DNA"/>
</dbReference>